<evidence type="ECO:0000259" key="9">
    <source>
        <dbReference type="Pfam" id="PF03446"/>
    </source>
</evidence>
<feature type="domain" description="6-phosphogluconate dehydrogenase NADP-binding" evidence="9">
    <location>
        <begin position="1"/>
        <end position="148"/>
    </location>
</feature>
<dbReference type="GO" id="GO:0006574">
    <property type="term" value="P:L-valine catabolic process"/>
    <property type="evidence" value="ECO:0007669"/>
    <property type="project" value="TreeGrafter"/>
</dbReference>
<evidence type="ECO:0000256" key="2">
    <source>
        <dbReference type="ARBA" id="ARBA00006013"/>
    </source>
</evidence>
<evidence type="ECO:0000313" key="11">
    <source>
        <dbReference type="Proteomes" id="UP000694867"/>
    </source>
</evidence>
<evidence type="ECO:0000256" key="1">
    <source>
        <dbReference type="ARBA" id="ARBA00005109"/>
    </source>
</evidence>
<dbReference type="InterPro" id="IPR015815">
    <property type="entry name" value="HIBADH-related"/>
</dbReference>
<comment type="catalytic activity">
    <reaction evidence="7">
        <text>3-hydroxy-2-methylpropanoate + NAD(+) = 2-methyl-3-oxopropanoate + NADH + H(+)</text>
        <dbReference type="Rhea" id="RHEA:17681"/>
        <dbReference type="ChEBI" id="CHEBI:11805"/>
        <dbReference type="ChEBI" id="CHEBI:15378"/>
        <dbReference type="ChEBI" id="CHEBI:57540"/>
        <dbReference type="ChEBI" id="CHEBI:57700"/>
        <dbReference type="ChEBI" id="CHEBI:57945"/>
        <dbReference type="EC" id="1.1.1.31"/>
    </reaction>
</comment>
<proteinExistence type="inferred from homology"/>
<feature type="domain" description="3-hydroxyisobutyrate dehydrogenase-like NAD-binding" evidence="10">
    <location>
        <begin position="151"/>
        <end position="274"/>
    </location>
</feature>
<dbReference type="GO" id="GO:0050661">
    <property type="term" value="F:NADP binding"/>
    <property type="evidence" value="ECO:0007669"/>
    <property type="project" value="InterPro"/>
</dbReference>
<evidence type="ECO:0000256" key="4">
    <source>
        <dbReference type="ARBA" id="ARBA00022456"/>
    </source>
</evidence>
<name>A0AAJ6QXH7_9ACAR</name>
<gene>
    <name evidence="12" type="primary">LOC100901889</name>
</gene>
<protein>
    <recommendedName>
        <fullName evidence="3">3-hydroxyisobutyrate dehydrogenase</fullName>
        <ecNumber evidence="3">1.1.1.31</ecNumber>
    </recommendedName>
</protein>
<evidence type="ECO:0000256" key="7">
    <source>
        <dbReference type="ARBA" id="ARBA00049197"/>
    </source>
</evidence>
<dbReference type="GO" id="GO:0005739">
    <property type="term" value="C:mitochondrion"/>
    <property type="evidence" value="ECO:0007669"/>
    <property type="project" value="TreeGrafter"/>
</dbReference>
<dbReference type="Pfam" id="PF14833">
    <property type="entry name" value="NAD_binding_11"/>
    <property type="match status" value="1"/>
</dbReference>
<dbReference type="Proteomes" id="UP000694867">
    <property type="component" value="Unplaced"/>
</dbReference>
<dbReference type="FunFam" id="1.10.1040.10:FF:000006">
    <property type="entry name" value="3-hydroxyisobutyrate dehydrogenase"/>
    <property type="match status" value="1"/>
</dbReference>
<dbReference type="GeneID" id="100901889"/>
<dbReference type="PANTHER" id="PTHR22981:SF7">
    <property type="entry name" value="3-HYDROXYISOBUTYRATE DEHYDROGENASE, MITOCHONDRIAL"/>
    <property type="match status" value="1"/>
</dbReference>
<evidence type="ECO:0000256" key="5">
    <source>
        <dbReference type="ARBA" id="ARBA00023002"/>
    </source>
</evidence>
<dbReference type="AlphaFoldDB" id="A0AAJ6QXH7"/>
<dbReference type="RefSeq" id="XP_003747163.1">
    <property type="nucleotide sequence ID" value="XM_003747115.1"/>
</dbReference>
<dbReference type="GO" id="GO:0051287">
    <property type="term" value="F:NAD binding"/>
    <property type="evidence" value="ECO:0007669"/>
    <property type="project" value="InterPro"/>
</dbReference>
<dbReference type="InterPro" id="IPR006115">
    <property type="entry name" value="6PGDH_NADP-bd"/>
</dbReference>
<dbReference type="EC" id="1.1.1.31" evidence="3"/>
<dbReference type="InterPro" id="IPR036291">
    <property type="entry name" value="NAD(P)-bd_dom_sf"/>
</dbReference>
<dbReference type="InterPro" id="IPR013328">
    <property type="entry name" value="6PGD_dom2"/>
</dbReference>
<dbReference type="SUPFAM" id="SSF48179">
    <property type="entry name" value="6-phosphogluconate dehydrogenase C-terminal domain-like"/>
    <property type="match status" value="1"/>
</dbReference>
<dbReference type="InterPro" id="IPR029154">
    <property type="entry name" value="HIBADH-like_NADP-bd"/>
</dbReference>
<dbReference type="Gene3D" id="1.10.1040.10">
    <property type="entry name" value="N-(1-d-carboxylethyl)-l-norvaline Dehydrogenase, domain 2"/>
    <property type="match status" value="1"/>
</dbReference>
<dbReference type="SUPFAM" id="SSF51735">
    <property type="entry name" value="NAD(P)-binding Rossmann-fold domains"/>
    <property type="match status" value="1"/>
</dbReference>
<dbReference type="PANTHER" id="PTHR22981">
    <property type="entry name" value="3-HYDROXYISOBUTYRATE DEHYDROGENASE-RELATED"/>
    <property type="match status" value="1"/>
</dbReference>
<keyword evidence="4" id="KW-0101">Branched-chain amino acid catabolism</keyword>
<dbReference type="KEGG" id="goe:100901889"/>
<comment type="pathway">
    <text evidence="1">Amino-acid degradation; L-valine degradation.</text>
</comment>
<sequence>MGAPMAVNLAKRNPVLGFDSNESTRRRMQAEMQVVEHLTDVLSAQIILTMLPNTDSCLSAYLGDKGLLSEAKKDQLFIDCSTIDPTASRRISSECEKCNVKFIDAPVSGGTPGAKAATLTFMAGGSIEALQQAEAILLQMGRRVFHVGPVGSGGAAKLCNNLMASINLVGTSEVMGLGMRLGLKPEVLLRVLNLSSGMNWATESYCPIEGIVDGLPSSDNFEDGFACELMLKDINLAQKVAHEANAPLMLGSITQSLYRLLCERGYSRKDSAIVSAFFTSGKFTSLGGPNSSAGK</sequence>
<keyword evidence="6" id="KW-0520">NAD</keyword>
<evidence type="ECO:0000256" key="6">
    <source>
        <dbReference type="ARBA" id="ARBA00023027"/>
    </source>
</evidence>
<evidence type="ECO:0000256" key="3">
    <source>
        <dbReference type="ARBA" id="ARBA00012991"/>
    </source>
</evidence>
<dbReference type="PIRSF" id="PIRSF000103">
    <property type="entry name" value="HIBADH"/>
    <property type="match status" value="1"/>
</dbReference>
<feature type="active site" evidence="8">
    <location>
        <position position="157"/>
    </location>
</feature>
<organism evidence="11 12">
    <name type="scientific">Galendromus occidentalis</name>
    <name type="common">western predatory mite</name>
    <dbReference type="NCBI Taxonomy" id="34638"/>
    <lineage>
        <taxon>Eukaryota</taxon>
        <taxon>Metazoa</taxon>
        <taxon>Ecdysozoa</taxon>
        <taxon>Arthropoda</taxon>
        <taxon>Chelicerata</taxon>
        <taxon>Arachnida</taxon>
        <taxon>Acari</taxon>
        <taxon>Parasitiformes</taxon>
        <taxon>Mesostigmata</taxon>
        <taxon>Gamasina</taxon>
        <taxon>Phytoseioidea</taxon>
        <taxon>Phytoseiidae</taxon>
        <taxon>Typhlodrominae</taxon>
        <taxon>Galendromus</taxon>
    </lineage>
</organism>
<reference evidence="12" key="1">
    <citation type="submission" date="2025-08" db="UniProtKB">
        <authorList>
            <consortium name="RefSeq"/>
        </authorList>
    </citation>
    <scope>IDENTIFICATION</scope>
</reference>
<evidence type="ECO:0000259" key="10">
    <source>
        <dbReference type="Pfam" id="PF14833"/>
    </source>
</evidence>
<evidence type="ECO:0000256" key="8">
    <source>
        <dbReference type="PIRSR" id="PIRSR000103-1"/>
    </source>
</evidence>
<evidence type="ECO:0000313" key="12">
    <source>
        <dbReference type="RefSeq" id="XP_003747163.1"/>
    </source>
</evidence>
<dbReference type="GO" id="GO:0008442">
    <property type="term" value="F:3-hydroxyisobutyrate dehydrogenase activity"/>
    <property type="evidence" value="ECO:0007669"/>
    <property type="project" value="UniProtKB-EC"/>
</dbReference>
<dbReference type="Gene3D" id="3.40.50.720">
    <property type="entry name" value="NAD(P)-binding Rossmann-like Domain"/>
    <property type="match status" value="1"/>
</dbReference>
<comment type="similarity">
    <text evidence="2">Belongs to the HIBADH-related family. 3-hydroxyisobutyrate dehydrogenase subfamily.</text>
</comment>
<dbReference type="Pfam" id="PF03446">
    <property type="entry name" value="NAD_binding_2"/>
    <property type="match status" value="1"/>
</dbReference>
<keyword evidence="11" id="KW-1185">Reference proteome</keyword>
<accession>A0AAJ6QXH7</accession>
<dbReference type="InterPro" id="IPR008927">
    <property type="entry name" value="6-PGluconate_DH-like_C_sf"/>
</dbReference>
<keyword evidence="5" id="KW-0560">Oxidoreductase</keyword>